<gene>
    <name evidence="1" type="ORF">E5331_12550</name>
</gene>
<dbReference type="EMBL" id="SRYB01000019">
    <property type="protein sequence ID" value="TGY77830.1"/>
    <property type="molecule type" value="Genomic_DNA"/>
</dbReference>
<dbReference type="Proteomes" id="UP000306319">
    <property type="component" value="Unassembled WGS sequence"/>
</dbReference>
<name>A0AC61RCN9_9BACT</name>
<protein>
    <submittedName>
        <fullName evidence="1">HDIG domain-containing protein</fullName>
    </submittedName>
</protein>
<organism evidence="1 2">
    <name type="scientific">Lepagella muris</name>
    <dbReference type="NCBI Taxonomy" id="3032870"/>
    <lineage>
        <taxon>Bacteria</taxon>
        <taxon>Pseudomonadati</taxon>
        <taxon>Bacteroidota</taxon>
        <taxon>Bacteroidia</taxon>
        <taxon>Bacteroidales</taxon>
        <taxon>Muribaculaceae</taxon>
        <taxon>Lepagella</taxon>
    </lineage>
</organism>
<accession>A0AC61RCN9</accession>
<evidence type="ECO:0000313" key="2">
    <source>
        <dbReference type="Proteomes" id="UP000306319"/>
    </source>
</evidence>
<sequence>MWSNIFSRLNLIRFGIAIISVIAIVITLPRTDHQSFSYELNQPWKYPLLTADFDMPILRDSVSARAMRDSIDKVFIPFVKRNDDIKKENIDKFTQLLSHNANPQQTQSLLKLMNKVYDNGLLDSRVYAGLEARNDKRLRLVVNENDKKTVVSIDASDMLSPAKAYAMIDSIYHSHSNAEGHLNSDIQKAINLCLNANIVIDSLTDYKYRSQEYLNVTGAMGIIKKGQRIVDRGEIINRQIFTNLNTYQEMMVSRQSETNHTYFIIGQAMYIILIISILYIFLSLYRSRFFGNIRKMSFLMSFTTLFILFAILMCEYFTNGIYLIPFAAVPVIILVFFDSRTAIFSLLTTVLISALVATYQFQFIFMEFVVGLAATFSLRQLSRRSQLLRTAVLSFISYVATYFTICLITEGNLSQFSLKMIGTFAINSVILSFAYILILVIEKLFGFTSTVTLVELSDINNKLLQRLATEAPGTFQHSIQVSTLASEAARAIGANSTMVRTGALYHDIGKMTSPIFFTENQHGVTPHAGLDPETSAHKIISHVTEGVNLASKAKLPEVIKEFIREHHGRGLAKYFYTTAVNENPDKVIDKSKFQYPGPNPQSKETAILMMADAVEAASRSLKDYTPASIDNLVDRIIDSQIQDGLLKEAPISMRDIETVKRTFKTRLSTIYHSRVAYPEMKKNTATAEELKKNSTLASPLADKQIEENSDSSDSSENNN</sequence>
<keyword evidence="2" id="KW-1185">Reference proteome</keyword>
<comment type="caution">
    <text evidence="1">The sequence shown here is derived from an EMBL/GenBank/DDBJ whole genome shotgun (WGS) entry which is preliminary data.</text>
</comment>
<proteinExistence type="predicted"/>
<evidence type="ECO:0000313" key="1">
    <source>
        <dbReference type="EMBL" id="TGY77830.1"/>
    </source>
</evidence>
<reference evidence="1" key="1">
    <citation type="submission" date="2019-04" db="EMBL/GenBank/DDBJ databases">
        <title>Microbes associate with the intestines of laboratory mice.</title>
        <authorList>
            <person name="Navarre W."/>
            <person name="Wong E."/>
            <person name="Huang K."/>
            <person name="Tropini C."/>
            <person name="Ng K."/>
            <person name="Yu B."/>
        </authorList>
    </citation>
    <scope>NUCLEOTIDE SEQUENCE</scope>
    <source>
        <strain evidence="1">NM04_E33</strain>
    </source>
</reference>